<keyword evidence="11" id="KW-1185">Reference proteome</keyword>
<feature type="domain" description="Signal transduction histidine kinase HWE region" evidence="9">
    <location>
        <begin position="360"/>
        <end position="442"/>
    </location>
</feature>
<dbReference type="RefSeq" id="WP_132289392.1">
    <property type="nucleotide sequence ID" value="NZ_SKBM01000010.1"/>
</dbReference>
<dbReference type="SMART" id="SM00911">
    <property type="entry name" value="HWE_HK"/>
    <property type="match status" value="1"/>
</dbReference>
<dbReference type="OrthoDB" id="341208at2"/>
<dbReference type="AlphaFoldDB" id="A0A4V2WL62"/>
<keyword evidence="3" id="KW-0597">Phosphoprotein</keyword>
<dbReference type="GO" id="GO:0005524">
    <property type="term" value="F:ATP binding"/>
    <property type="evidence" value="ECO:0007669"/>
    <property type="project" value="UniProtKB-KW"/>
</dbReference>
<dbReference type="GO" id="GO:0004673">
    <property type="term" value="F:protein histidine kinase activity"/>
    <property type="evidence" value="ECO:0007669"/>
    <property type="project" value="UniProtKB-EC"/>
</dbReference>
<organism evidence="10 11">
    <name type="scientific">Roseicella aquatilis</name>
    <dbReference type="NCBI Taxonomy" id="2527868"/>
    <lineage>
        <taxon>Bacteria</taxon>
        <taxon>Pseudomonadati</taxon>
        <taxon>Pseudomonadota</taxon>
        <taxon>Alphaproteobacteria</taxon>
        <taxon>Acetobacterales</taxon>
        <taxon>Roseomonadaceae</taxon>
        <taxon>Roseicella</taxon>
    </lineage>
</organism>
<evidence type="ECO:0000256" key="7">
    <source>
        <dbReference type="ARBA" id="ARBA00022840"/>
    </source>
</evidence>
<dbReference type="PANTHER" id="PTHR41523">
    <property type="entry name" value="TWO-COMPONENT SYSTEM SENSOR PROTEIN"/>
    <property type="match status" value="1"/>
</dbReference>
<sequence>MNLPFSAFRGAPRTLRGRLLLLVAAVALPLLLLAALAVWRAYDGERARIGDSMTSQARAMAYSLDREFDRAEALLHLLATAPALRQGDLRSFEEEMRGLSAMQFDGEHMSLSGPDGTQRLNTIWPPGTRRAGAPASEAARRTLATGHTSISDLYPGMASGQPTVAVVVPVPGPEGRPAAYALNATLPLPRLARILTEQGVPEGWVATVLDRNGVVVARTLRPEATVGQPAMPVVVEAVTDPAAPPTALIETPTLDGVPSVVALGRAPRSGYWVALGAPASAFSEPLRTAITQLLAIGAALLAVGLSLAFALARRIAASLRLLAELGAGRPSPRRAGLREVDDVAAALAAAEQRRRVLVAELNHRVKNVLATVQSVVMQTLKGRSGEAAGVAEALTGRLRALAAAHDLITAVSWEKAPIGRVLRGALAPWLGPGTRIRIEATEEDALVGPLQAQALMLALNELATNAGKHGALSVDGGEVRLECGRAPDRRLELCWTEAGGPPVVAPTERRGFGTRLLERALARDLGPGAEVSLRFAPEGLRARIAFSPAG</sequence>
<keyword evidence="6 10" id="KW-0418">Kinase</keyword>
<comment type="catalytic activity">
    <reaction evidence="1">
        <text>ATP + protein L-histidine = ADP + protein N-phospho-L-histidine.</text>
        <dbReference type="EC" id="2.7.13.3"/>
    </reaction>
</comment>
<evidence type="ECO:0000256" key="4">
    <source>
        <dbReference type="ARBA" id="ARBA00022679"/>
    </source>
</evidence>
<dbReference type="Proteomes" id="UP000295023">
    <property type="component" value="Unassembled WGS sequence"/>
</dbReference>
<comment type="caution">
    <text evidence="10">The sequence shown here is derived from an EMBL/GenBank/DDBJ whole genome shotgun (WGS) entry which is preliminary data.</text>
</comment>
<feature type="transmembrane region" description="Helical" evidence="8">
    <location>
        <begin position="293"/>
        <end position="312"/>
    </location>
</feature>
<dbReference type="InterPro" id="IPR036890">
    <property type="entry name" value="HATPase_C_sf"/>
</dbReference>
<keyword evidence="8" id="KW-1133">Transmembrane helix</keyword>
<reference evidence="10 11" key="1">
    <citation type="submission" date="2019-03" db="EMBL/GenBank/DDBJ databases">
        <title>Paracraurococcus aquatilis NE82 genome sequence.</title>
        <authorList>
            <person name="Zhao Y."/>
            <person name="Du Z."/>
        </authorList>
    </citation>
    <scope>NUCLEOTIDE SEQUENCE [LARGE SCALE GENOMIC DNA]</scope>
    <source>
        <strain evidence="10 11">NE82</strain>
    </source>
</reference>
<gene>
    <name evidence="10" type="ORF">EXY23_12625</name>
</gene>
<dbReference type="CDD" id="cd18774">
    <property type="entry name" value="PDC2_HK_sensor"/>
    <property type="match status" value="1"/>
</dbReference>
<keyword evidence="5" id="KW-0547">Nucleotide-binding</keyword>
<dbReference type="PANTHER" id="PTHR41523:SF7">
    <property type="entry name" value="HISTIDINE KINASE"/>
    <property type="match status" value="1"/>
</dbReference>
<accession>A0A4V2WL62</accession>
<keyword evidence="8" id="KW-0812">Transmembrane</keyword>
<evidence type="ECO:0000313" key="10">
    <source>
        <dbReference type="EMBL" id="TCZ61379.1"/>
    </source>
</evidence>
<name>A0A4V2WL62_9PROT</name>
<dbReference type="Gene3D" id="3.30.565.10">
    <property type="entry name" value="Histidine kinase-like ATPase, C-terminal domain"/>
    <property type="match status" value="1"/>
</dbReference>
<dbReference type="EMBL" id="SKBM01000010">
    <property type="protein sequence ID" value="TCZ61379.1"/>
    <property type="molecule type" value="Genomic_DNA"/>
</dbReference>
<keyword evidence="8" id="KW-0472">Membrane</keyword>
<evidence type="ECO:0000256" key="2">
    <source>
        <dbReference type="ARBA" id="ARBA00012438"/>
    </source>
</evidence>
<evidence type="ECO:0000259" key="9">
    <source>
        <dbReference type="SMART" id="SM00911"/>
    </source>
</evidence>
<evidence type="ECO:0000256" key="3">
    <source>
        <dbReference type="ARBA" id="ARBA00022553"/>
    </source>
</evidence>
<keyword evidence="4" id="KW-0808">Transferase</keyword>
<dbReference type="InterPro" id="IPR011102">
    <property type="entry name" value="Sig_transdc_His_kinase_HWE"/>
</dbReference>
<evidence type="ECO:0000313" key="11">
    <source>
        <dbReference type="Proteomes" id="UP000295023"/>
    </source>
</evidence>
<keyword evidence="7" id="KW-0067">ATP-binding</keyword>
<dbReference type="Gene3D" id="3.30.450.20">
    <property type="entry name" value="PAS domain"/>
    <property type="match status" value="1"/>
</dbReference>
<evidence type="ECO:0000256" key="8">
    <source>
        <dbReference type="SAM" id="Phobius"/>
    </source>
</evidence>
<evidence type="ECO:0000256" key="1">
    <source>
        <dbReference type="ARBA" id="ARBA00000085"/>
    </source>
</evidence>
<evidence type="ECO:0000256" key="6">
    <source>
        <dbReference type="ARBA" id="ARBA00022777"/>
    </source>
</evidence>
<dbReference type="Pfam" id="PF07536">
    <property type="entry name" value="HWE_HK"/>
    <property type="match status" value="1"/>
</dbReference>
<proteinExistence type="predicted"/>
<protein>
    <recommendedName>
        <fullName evidence="2">histidine kinase</fullName>
        <ecNumber evidence="2">2.7.13.3</ecNumber>
    </recommendedName>
</protein>
<dbReference type="EC" id="2.7.13.3" evidence="2"/>
<evidence type="ECO:0000256" key="5">
    <source>
        <dbReference type="ARBA" id="ARBA00022741"/>
    </source>
</evidence>